<organism evidence="1 2">
    <name type="scientific">Maritimibacter harenae</name>
    <dbReference type="NCBI Taxonomy" id="2606218"/>
    <lineage>
        <taxon>Bacteria</taxon>
        <taxon>Pseudomonadati</taxon>
        <taxon>Pseudomonadota</taxon>
        <taxon>Alphaproteobacteria</taxon>
        <taxon>Rhodobacterales</taxon>
        <taxon>Roseobacteraceae</taxon>
        <taxon>Maritimibacter</taxon>
    </lineage>
</organism>
<proteinExistence type="predicted"/>
<accession>A0A845M640</accession>
<keyword evidence="2" id="KW-1185">Reference proteome</keyword>
<name>A0A845M640_9RHOB</name>
<dbReference type="EMBL" id="WTUX01000021">
    <property type="protein sequence ID" value="MZR15036.1"/>
    <property type="molecule type" value="Genomic_DNA"/>
</dbReference>
<dbReference type="RefSeq" id="WP_161353396.1">
    <property type="nucleotide sequence ID" value="NZ_WTUX01000021.1"/>
</dbReference>
<dbReference type="AlphaFoldDB" id="A0A845M640"/>
<comment type="caution">
    <text evidence="1">The sequence shown here is derived from an EMBL/GenBank/DDBJ whole genome shotgun (WGS) entry which is preliminary data.</text>
</comment>
<reference evidence="1 2" key="1">
    <citation type="submission" date="2019-12" db="EMBL/GenBank/DDBJ databases">
        <title>Maritimibacter sp. nov. sp. isolated from sea sand.</title>
        <authorList>
            <person name="Kim J."/>
            <person name="Jeong S.E."/>
            <person name="Jung H.S."/>
            <person name="Jeon C.O."/>
        </authorList>
    </citation>
    <scope>NUCLEOTIDE SEQUENCE [LARGE SCALE GENOMIC DNA]</scope>
    <source>
        <strain evidence="1 2">DP07</strain>
    </source>
</reference>
<gene>
    <name evidence="1" type="ORF">GQE99_18610</name>
</gene>
<evidence type="ECO:0000313" key="1">
    <source>
        <dbReference type="EMBL" id="MZR15036.1"/>
    </source>
</evidence>
<protein>
    <submittedName>
        <fullName evidence="1">Uncharacterized protein</fullName>
    </submittedName>
</protein>
<evidence type="ECO:0000313" key="2">
    <source>
        <dbReference type="Proteomes" id="UP000467322"/>
    </source>
</evidence>
<dbReference type="Proteomes" id="UP000467322">
    <property type="component" value="Unassembled WGS sequence"/>
</dbReference>
<sequence length="172" mass="19240">MLVMTPAARKSQRRKERRALEARRGKLGRTRYDALVKELADVIRLAFDAGATASLWGMEGPLRAGIRADLCLQGWSWGTADLTACDMLAEAFRRVRAVRPTWNEGQPEWVIHEGLLIERTRCVRCSAPLPEGHHKFCGKACSMAMHHYIASLKAANEQTAVRLAVNSKRKTS</sequence>